<sequence>MMDDQRRRFRDAHQDIETAKGIPDTPQTRSPSYTLAFADPDFLCRDELRPVRLQLELLKPEMLMEEYGVKSTVVLFGGARIPDPANKDQARTKTLADLSSHYDEARKFARIITERSMAEGKGENIIVTGGGPGVMEAGNRGAEDAGGVSIGLNIVLPHEQAPNRYVTPELAFNFHYFGIRKMHFLMRAAAIAVFPGGFGTLDELFESLTLIQTGRMERVPFLLFGRTFWETIINWDALADAGTISADDIDLFRFVDTADEAIEVLDNWHLPTTKRDGIPGR</sequence>
<dbReference type="PANTHER" id="PTHR43393">
    <property type="entry name" value="CYTOKININ RIBOSIDE 5'-MONOPHOSPHATE PHOSPHORIBOHYDROLASE"/>
    <property type="match status" value="1"/>
</dbReference>
<dbReference type="GO" id="GO:0009691">
    <property type="term" value="P:cytokinin biosynthetic process"/>
    <property type="evidence" value="ECO:0007669"/>
    <property type="project" value="UniProtKB-UniRule"/>
</dbReference>
<dbReference type="AlphaFoldDB" id="A0A238IYB3"/>
<dbReference type="GO" id="GO:0005829">
    <property type="term" value="C:cytosol"/>
    <property type="evidence" value="ECO:0007669"/>
    <property type="project" value="TreeGrafter"/>
</dbReference>
<feature type="region of interest" description="Disordered" evidence="3">
    <location>
        <begin position="1"/>
        <end position="33"/>
    </location>
</feature>
<evidence type="ECO:0000256" key="1">
    <source>
        <dbReference type="ARBA" id="ARBA00000274"/>
    </source>
</evidence>
<dbReference type="EC" id="3.2.2.n1" evidence="2"/>
<evidence type="ECO:0000256" key="2">
    <source>
        <dbReference type="RuleBase" id="RU363015"/>
    </source>
</evidence>
<dbReference type="InterPro" id="IPR031100">
    <property type="entry name" value="LOG_fam"/>
</dbReference>
<dbReference type="Pfam" id="PF03641">
    <property type="entry name" value="Lysine_decarbox"/>
    <property type="match status" value="1"/>
</dbReference>
<gene>
    <name evidence="4" type="ORF">BOA8489_01133</name>
</gene>
<keyword evidence="2" id="KW-0203">Cytokinin biosynthesis</keyword>
<dbReference type="Proteomes" id="UP000201838">
    <property type="component" value="Unassembled WGS sequence"/>
</dbReference>
<dbReference type="GO" id="GO:0008714">
    <property type="term" value="F:AMP nucleosidase activity"/>
    <property type="evidence" value="ECO:0007669"/>
    <property type="project" value="UniProtKB-EC"/>
</dbReference>
<dbReference type="PANTHER" id="PTHR43393:SF3">
    <property type="entry name" value="LYSINE DECARBOXYLASE-LIKE PROTEIN"/>
    <property type="match status" value="1"/>
</dbReference>
<comment type="catalytic activity">
    <reaction evidence="1">
        <text>AMP + H2O = D-ribose 5-phosphate + adenine</text>
        <dbReference type="Rhea" id="RHEA:20129"/>
        <dbReference type="ChEBI" id="CHEBI:15377"/>
        <dbReference type="ChEBI" id="CHEBI:16708"/>
        <dbReference type="ChEBI" id="CHEBI:78346"/>
        <dbReference type="ChEBI" id="CHEBI:456215"/>
        <dbReference type="EC" id="3.2.2.4"/>
    </reaction>
</comment>
<dbReference type="EMBL" id="FXXQ01000002">
    <property type="protein sequence ID" value="SMX23033.1"/>
    <property type="molecule type" value="Genomic_DNA"/>
</dbReference>
<feature type="compositionally biased region" description="Basic and acidic residues" evidence="3">
    <location>
        <begin position="1"/>
        <end position="18"/>
    </location>
</feature>
<keyword evidence="2" id="KW-0378">Hydrolase</keyword>
<keyword evidence="5" id="KW-1185">Reference proteome</keyword>
<dbReference type="SUPFAM" id="SSF102405">
    <property type="entry name" value="MCP/YpsA-like"/>
    <property type="match status" value="1"/>
</dbReference>
<dbReference type="InterPro" id="IPR005269">
    <property type="entry name" value="LOG"/>
</dbReference>
<accession>A0A238IYB3</accession>
<name>A0A238IYB3_9RHOB</name>
<proteinExistence type="inferred from homology"/>
<evidence type="ECO:0000313" key="5">
    <source>
        <dbReference type="Proteomes" id="UP000201838"/>
    </source>
</evidence>
<dbReference type="Gene3D" id="3.40.50.450">
    <property type="match status" value="1"/>
</dbReference>
<dbReference type="NCBIfam" id="TIGR00730">
    <property type="entry name" value="Rossman fold protein, TIGR00730 family"/>
    <property type="match status" value="1"/>
</dbReference>
<protein>
    <recommendedName>
        <fullName evidence="2">Cytokinin riboside 5'-monophosphate phosphoribohydrolase</fullName>
        <ecNumber evidence="2">3.2.2.n1</ecNumber>
    </recommendedName>
</protein>
<organism evidence="4 5">
    <name type="scientific">Boseongicola aestuarii</name>
    <dbReference type="NCBI Taxonomy" id="1470561"/>
    <lineage>
        <taxon>Bacteria</taxon>
        <taxon>Pseudomonadati</taxon>
        <taxon>Pseudomonadota</taxon>
        <taxon>Alphaproteobacteria</taxon>
        <taxon>Rhodobacterales</taxon>
        <taxon>Paracoccaceae</taxon>
        <taxon>Boseongicola</taxon>
    </lineage>
</organism>
<reference evidence="4 5" key="1">
    <citation type="submission" date="2017-05" db="EMBL/GenBank/DDBJ databases">
        <authorList>
            <person name="Song R."/>
            <person name="Chenine A.L."/>
            <person name="Ruprecht R.M."/>
        </authorList>
    </citation>
    <scope>NUCLEOTIDE SEQUENCE [LARGE SCALE GENOMIC DNA]</scope>
    <source>
        <strain evidence="4 5">CECT 8489</strain>
    </source>
</reference>
<evidence type="ECO:0000256" key="3">
    <source>
        <dbReference type="SAM" id="MobiDB-lite"/>
    </source>
</evidence>
<dbReference type="InterPro" id="IPR052341">
    <property type="entry name" value="LOG_family_nucleotidases"/>
</dbReference>
<dbReference type="RefSeq" id="WP_093972978.1">
    <property type="nucleotide sequence ID" value="NZ_FXXQ01000002.1"/>
</dbReference>
<comment type="similarity">
    <text evidence="2">Belongs to the LOG family.</text>
</comment>
<dbReference type="OrthoDB" id="9801098at2"/>
<evidence type="ECO:0000313" key="4">
    <source>
        <dbReference type="EMBL" id="SMX23033.1"/>
    </source>
</evidence>